<feature type="binding site" evidence="9">
    <location>
        <position position="109"/>
    </location>
    <ligand>
        <name>Zn(2+)</name>
        <dbReference type="ChEBI" id="CHEBI:29105"/>
    </ligand>
</feature>
<name>A0A380AB63_SERMA</name>
<dbReference type="GO" id="GO:0008270">
    <property type="term" value="F:zinc ion binding"/>
    <property type="evidence" value="ECO:0007669"/>
    <property type="project" value="UniProtKB-UniRule"/>
</dbReference>
<comment type="subunit">
    <text evidence="9">Homopolymer.</text>
</comment>
<dbReference type="SUPFAM" id="SSF55620">
    <property type="entry name" value="Tetrahydrobiopterin biosynthesis enzymes-like"/>
    <property type="match status" value="1"/>
</dbReference>
<comment type="subunit">
    <text evidence="4">Toroid-shaped homodecamer, composed of two pentamers of five dimers.</text>
</comment>
<dbReference type="GO" id="GO:0005737">
    <property type="term" value="C:cytoplasm"/>
    <property type="evidence" value="ECO:0007669"/>
    <property type="project" value="TreeGrafter"/>
</dbReference>
<keyword evidence="8 9" id="KW-0862">Zinc</keyword>
<dbReference type="NCBIfam" id="NF006824">
    <property type="entry name" value="PRK09347.1-1"/>
    <property type="match status" value="1"/>
</dbReference>
<feature type="binding site" evidence="9">
    <location>
        <position position="180"/>
    </location>
    <ligand>
        <name>Zn(2+)</name>
        <dbReference type="ChEBI" id="CHEBI:29105"/>
    </ligand>
</feature>
<feature type="binding site" evidence="9">
    <location>
        <position position="112"/>
    </location>
    <ligand>
        <name>Zn(2+)</name>
        <dbReference type="ChEBI" id="CHEBI:29105"/>
    </ligand>
</feature>
<keyword evidence="9" id="KW-0547">Nucleotide-binding</keyword>
<reference evidence="11 12" key="1">
    <citation type="submission" date="2018-06" db="EMBL/GenBank/DDBJ databases">
        <authorList>
            <consortium name="Pathogen Informatics"/>
            <person name="Doyle S."/>
        </authorList>
    </citation>
    <scope>NUCLEOTIDE SEQUENCE [LARGE SCALE GENOMIC DNA]</scope>
    <source>
        <strain evidence="11 12">NCTC10211</strain>
    </source>
</reference>
<dbReference type="AlphaFoldDB" id="A0A380AB63"/>
<dbReference type="GO" id="GO:0006730">
    <property type="term" value="P:one-carbon metabolic process"/>
    <property type="evidence" value="ECO:0007669"/>
    <property type="project" value="UniProtKB-UniRule"/>
</dbReference>
<evidence type="ECO:0000256" key="1">
    <source>
        <dbReference type="ARBA" id="ARBA00001052"/>
    </source>
</evidence>
<dbReference type="InterPro" id="IPR018234">
    <property type="entry name" value="GTP_CycHdrlase_I_CS"/>
</dbReference>
<dbReference type="InterPro" id="IPR001474">
    <property type="entry name" value="GTP_CycHdrlase_I"/>
</dbReference>
<dbReference type="NCBIfam" id="TIGR00063">
    <property type="entry name" value="folE"/>
    <property type="match status" value="1"/>
</dbReference>
<comment type="catalytic activity">
    <reaction evidence="1 9">
        <text>GTP + H2O = 7,8-dihydroneopterin 3'-triphosphate + formate + H(+)</text>
        <dbReference type="Rhea" id="RHEA:17473"/>
        <dbReference type="ChEBI" id="CHEBI:15377"/>
        <dbReference type="ChEBI" id="CHEBI:15378"/>
        <dbReference type="ChEBI" id="CHEBI:15740"/>
        <dbReference type="ChEBI" id="CHEBI:37565"/>
        <dbReference type="ChEBI" id="CHEBI:58462"/>
        <dbReference type="EC" id="3.5.4.16"/>
    </reaction>
</comment>
<keyword evidence="6 9" id="KW-0479">Metal-binding</keyword>
<dbReference type="GO" id="GO:0006729">
    <property type="term" value="P:tetrahydrobiopterin biosynthetic process"/>
    <property type="evidence" value="ECO:0007669"/>
    <property type="project" value="TreeGrafter"/>
</dbReference>
<dbReference type="PROSITE" id="PS00860">
    <property type="entry name" value="GTP_CYCLOHYDROL_1_2"/>
    <property type="match status" value="1"/>
</dbReference>
<dbReference type="EMBL" id="UGYK01000002">
    <property type="protein sequence ID" value="SUI77563.1"/>
    <property type="molecule type" value="Genomic_DNA"/>
</dbReference>
<dbReference type="HAMAP" id="MF_00223">
    <property type="entry name" value="FolE"/>
    <property type="match status" value="1"/>
</dbReference>
<dbReference type="UniPathway" id="UPA00848">
    <property type="reaction ID" value="UER00151"/>
</dbReference>
<comment type="similarity">
    <text evidence="3 9">Belongs to the GTP cyclohydrolase I family.</text>
</comment>
<comment type="pathway">
    <text evidence="2 9">Cofactor biosynthesis; 7,8-dihydroneopterin triphosphate biosynthesis; 7,8-dihydroneopterin triphosphate from GTP: step 1/1.</text>
</comment>
<evidence type="ECO:0000256" key="5">
    <source>
        <dbReference type="ARBA" id="ARBA00022563"/>
    </source>
</evidence>
<dbReference type="Proteomes" id="UP000254765">
    <property type="component" value="Unassembled WGS sequence"/>
</dbReference>
<keyword evidence="5 9" id="KW-0554">One-carbon metabolism</keyword>
<evidence type="ECO:0000313" key="11">
    <source>
        <dbReference type="EMBL" id="SUI77563.1"/>
    </source>
</evidence>
<gene>
    <name evidence="9 11" type="primary">folE</name>
    <name evidence="11" type="ORF">NCTC10211_04939</name>
</gene>
<evidence type="ECO:0000256" key="9">
    <source>
        <dbReference type="HAMAP-Rule" id="MF_00223"/>
    </source>
</evidence>
<evidence type="ECO:0000313" key="12">
    <source>
        <dbReference type="Proteomes" id="UP000254765"/>
    </source>
</evidence>
<dbReference type="InterPro" id="IPR043133">
    <property type="entry name" value="GTP-CH-I_C/QueF"/>
</dbReference>
<feature type="domain" description="GTP cyclohydrolase I" evidence="10">
    <location>
        <begin position="38"/>
        <end position="201"/>
    </location>
</feature>
<evidence type="ECO:0000256" key="6">
    <source>
        <dbReference type="ARBA" id="ARBA00022723"/>
    </source>
</evidence>
<dbReference type="EC" id="3.5.4.16" evidence="9"/>
<dbReference type="PANTHER" id="PTHR11109:SF7">
    <property type="entry name" value="GTP CYCLOHYDROLASE 1"/>
    <property type="match status" value="1"/>
</dbReference>
<evidence type="ECO:0000256" key="4">
    <source>
        <dbReference type="ARBA" id="ARBA00011857"/>
    </source>
</evidence>
<dbReference type="GO" id="GO:0003934">
    <property type="term" value="F:GTP cyclohydrolase I activity"/>
    <property type="evidence" value="ECO:0007669"/>
    <property type="project" value="UniProtKB-UniRule"/>
</dbReference>
<evidence type="ECO:0000256" key="3">
    <source>
        <dbReference type="ARBA" id="ARBA00008085"/>
    </source>
</evidence>
<dbReference type="Gene3D" id="1.10.286.10">
    <property type="match status" value="1"/>
</dbReference>
<dbReference type="Pfam" id="PF01227">
    <property type="entry name" value="GTP_cyclohydroI"/>
    <property type="match status" value="1"/>
</dbReference>
<dbReference type="InterPro" id="IPR043134">
    <property type="entry name" value="GTP-CH-I_N"/>
</dbReference>
<keyword evidence="9" id="KW-0342">GTP-binding</keyword>
<dbReference type="InterPro" id="IPR020602">
    <property type="entry name" value="GTP_CycHdrlase_I_dom"/>
</dbReference>
<dbReference type="PROSITE" id="PS00859">
    <property type="entry name" value="GTP_CYCLOHYDROL_1_1"/>
    <property type="match status" value="1"/>
</dbReference>
<dbReference type="GO" id="GO:0046654">
    <property type="term" value="P:tetrahydrofolate biosynthetic process"/>
    <property type="evidence" value="ECO:0007669"/>
    <property type="project" value="UniProtKB-UniRule"/>
</dbReference>
<keyword evidence="7 9" id="KW-0378">Hydrolase</keyword>
<dbReference type="NCBIfam" id="NF006826">
    <property type="entry name" value="PRK09347.1-3"/>
    <property type="match status" value="1"/>
</dbReference>
<dbReference type="Gene3D" id="3.30.1130.10">
    <property type="match status" value="1"/>
</dbReference>
<dbReference type="PANTHER" id="PTHR11109">
    <property type="entry name" value="GTP CYCLOHYDROLASE I"/>
    <property type="match status" value="1"/>
</dbReference>
<evidence type="ECO:0000259" key="10">
    <source>
        <dbReference type="Pfam" id="PF01227"/>
    </source>
</evidence>
<dbReference type="FunFam" id="1.10.286.10:FF:000002">
    <property type="entry name" value="GTP cyclohydrolase 1"/>
    <property type="match status" value="1"/>
</dbReference>
<dbReference type="FunFam" id="3.30.1130.10:FF:000001">
    <property type="entry name" value="GTP cyclohydrolase 1"/>
    <property type="match status" value="1"/>
</dbReference>
<sequence>MTSLSKEAALVHAALEERGLETPLRGEVLDRETRKRRIKEHMTEIMQLLNLDLSDDSLAETPHRIAKMYVDEIFSGLDYANFPKITVIENKMKVDEMVTVRDITLTSTCEHHFVTIDGKATVAYIPKDSVIGLSKINRIVQFFSQRPQVQERLTQQILVALQTLLGTNNVAVSIDAVHYCVKARGIRDATSATTTTSLGGCSSPARIPARSSCVRCVITRGDGVAGRPARRQQAPAGAFFMSGRQR</sequence>
<dbReference type="GO" id="GO:0005525">
    <property type="term" value="F:GTP binding"/>
    <property type="evidence" value="ECO:0007669"/>
    <property type="project" value="UniProtKB-KW"/>
</dbReference>
<evidence type="ECO:0000256" key="8">
    <source>
        <dbReference type="ARBA" id="ARBA00022833"/>
    </source>
</evidence>
<proteinExistence type="inferred from homology"/>
<organism evidence="11 12">
    <name type="scientific">Serratia marcescens</name>
    <dbReference type="NCBI Taxonomy" id="615"/>
    <lineage>
        <taxon>Bacteria</taxon>
        <taxon>Pseudomonadati</taxon>
        <taxon>Pseudomonadota</taxon>
        <taxon>Gammaproteobacteria</taxon>
        <taxon>Enterobacterales</taxon>
        <taxon>Yersiniaceae</taxon>
        <taxon>Serratia</taxon>
    </lineage>
</organism>
<protein>
    <recommendedName>
        <fullName evidence="9">GTP cyclohydrolase 1</fullName>
        <ecNumber evidence="9">3.5.4.16</ecNumber>
    </recommendedName>
    <alternativeName>
        <fullName evidence="9">GTP cyclohydrolase I</fullName>
        <shortName evidence="9">GTP-CH-I</shortName>
    </alternativeName>
</protein>
<evidence type="ECO:0000256" key="7">
    <source>
        <dbReference type="ARBA" id="ARBA00022801"/>
    </source>
</evidence>
<evidence type="ECO:0000256" key="2">
    <source>
        <dbReference type="ARBA" id="ARBA00005080"/>
    </source>
</evidence>
<accession>A0A380AB63</accession>